<dbReference type="GO" id="GO:0052689">
    <property type="term" value="F:carboxylic ester hydrolase activity"/>
    <property type="evidence" value="ECO:0007669"/>
    <property type="project" value="TreeGrafter"/>
</dbReference>
<organism evidence="5 6">
    <name type="scientific">Paxillus rubicundulus Ve08.2h10</name>
    <dbReference type="NCBI Taxonomy" id="930991"/>
    <lineage>
        <taxon>Eukaryota</taxon>
        <taxon>Fungi</taxon>
        <taxon>Dikarya</taxon>
        <taxon>Basidiomycota</taxon>
        <taxon>Agaricomycotina</taxon>
        <taxon>Agaricomycetes</taxon>
        <taxon>Agaricomycetidae</taxon>
        <taxon>Boletales</taxon>
        <taxon>Paxilineae</taxon>
        <taxon>Paxillaceae</taxon>
        <taxon>Paxillus</taxon>
    </lineage>
</organism>
<name>A0A0D0CI43_9AGAM</name>
<dbReference type="Proteomes" id="UP000054538">
    <property type="component" value="Unassembled WGS sequence"/>
</dbReference>
<proteinExistence type="inferred from homology"/>
<evidence type="ECO:0000313" key="6">
    <source>
        <dbReference type="Proteomes" id="UP000054538"/>
    </source>
</evidence>
<dbReference type="EMBL" id="KN828520">
    <property type="protein sequence ID" value="KIK74848.1"/>
    <property type="molecule type" value="Genomic_DNA"/>
</dbReference>
<protein>
    <recommendedName>
        <fullName evidence="4">Carboxylesterase type B domain-containing protein</fullName>
    </recommendedName>
</protein>
<keyword evidence="2" id="KW-0378">Hydrolase</keyword>
<comment type="similarity">
    <text evidence="1">Belongs to the type-B carboxylesterase/lipase family.</text>
</comment>
<dbReference type="PANTHER" id="PTHR43918:SF4">
    <property type="entry name" value="CARBOXYLIC ESTER HYDROLASE"/>
    <property type="match status" value="1"/>
</dbReference>
<feature type="chain" id="PRO_5002208658" description="Carboxylesterase type B domain-containing protein" evidence="3">
    <location>
        <begin position="19"/>
        <end position="138"/>
    </location>
</feature>
<feature type="domain" description="Carboxylesterase type B" evidence="4">
    <location>
        <begin position="26"/>
        <end position="137"/>
    </location>
</feature>
<reference evidence="5 6" key="1">
    <citation type="submission" date="2014-04" db="EMBL/GenBank/DDBJ databases">
        <authorList>
            <consortium name="DOE Joint Genome Institute"/>
            <person name="Kuo A."/>
            <person name="Kohler A."/>
            <person name="Jargeat P."/>
            <person name="Nagy L.G."/>
            <person name="Floudas D."/>
            <person name="Copeland A."/>
            <person name="Barry K.W."/>
            <person name="Cichocki N."/>
            <person name="Veneault-Fourrey C."/>
            <person name="LaButti K."/>
            <person name="Lindquist E.A."/>
            <person name="Lipzen A."/>
            <person name="Lundell T."/>
            <person name="Morin E."/>
            <person name="Murat C."/>
            <person name="Sun H."/>
            <person name="Tunlid A."/>
            <person name="Henrissat B."/>
            <person name="Grigoriev I.V."/>
            <person name="Hibbett D.S."/>
            <person name="Martin F."/>
            <person name="Nordberg H.P."/>
            <person name="Cantor M.N."/>
            <person name="Hua S.X."/>
        </authorList>
    </citation>
    <scope>NUCLEOTIDE SEQUENCE [LARGE SCALE GENOMIC DNA]</scope>
    <source>
        <strain evidence="5 6">Ve08.2h10</strain>
    </source>
</reference>
<evidence type="ECO:0000256" key="2">
    <source>
        <dbReference type="ARBA" id="ARBA00022801"/>
    </source>
</evidence>
<dbReference type="SUPFAM" id="SSF53474">
    <property type="entry name" value="alpha/beta-Hydrolases"/>
    <property type="match status" value="1"/>
</dbReference>
<dbReference type="InterPro" id="IPR050654">
    <property type="entry name" value="AChE-related_enzymes"/>
</dbReference>
<evidence type="ECO:0000256" key="1">
    <source>
        <dbReference type="ARBA" id="ARBA00005964"/>
    </source>
</evidence>
<dbReference type="PROSITE" id="PS00941">
    <property type="entry name" value="CARBOXYLESTERASE_B_2"/>
    <property type="match status" value="1"/>
</dbReference>
<dbReference type="Pfam" id="PF00135">
    <property type="entry name" value="COesterase"/>
    <property type="match status" value="1"/>
</dbReference>
<dbReference type="InterPro" id="IPR019819">
    <property type="entry name" value="Carboxylesterase_B_CS"/>
</dbReference>
<dbReference type="InterPro" id="IPR002018">
    <property type="entry name" value="CarbesteraseB"/>
</dbReference>
<evidence type="ECO:0000259" key="4">
    <source>
        <dbReference type="Pfam" id="PF00135"/>
    </source>
</evidence>
<feature type="signal peptide" evidence="3">
    <location>
        <begin position="1"/>
        <end position="18"/>
    </location>
</feature>
<dbReference type="HOGENOM" id="CLU_154030_0_0_1"/>
<evidence type="ECO:0000256" key="3">
    <source>
        <dbReference type="SAM" id="SignalP"/>
    </source>
</evidence>
<keyword evidence="3" id="KW-0732">Signal</keyword>
<accession>A0A0D0CI43</accession>
<dbReference type="OrthoDB" id="2687231at2759"/>
<dbReference type="InterPro" id="IPR029058">
    <property type="entry name" value="AB_hydrolase_fold"/>
</dbReference>
<keyword evidence="6" id="KW-1185">Reference proteome</keyword>
<evidence type="ECO:0000313" key="5">
    <source>
        <dbReference type="EMBL" id="KIK74848.1"/>
    </source>
</evidence>
<dbReference type="InParanoid" id="A0A0D0CI43"/>
<dbReference type="AlphaFoldDB" id="A0A0D0CI43"/>
<dbReference type="PANTHER" id="PTHR43918">
    <property type="entry name" value="ACETYLCHOLINESTERASE"/>
    <property type="match status" value="1"/>
</dbReference>
<gene>
    <name evidence="5" type="ORF">PAXRUDRAFT_174497</name>
</gene>
<dbReference type="Gene3D" id="3.40.50.1820">
    <property type="entry name" value="alpha/beta hydrolase"/>
    <property type="match status" value="1"/>
</dbReference>
<sequence>MRATLLLLLVGSLVGASASSYGERSSPTVTLDSATVTGISSGSVNQFLGIPFAQPPFSATAYGPACPQQSGLLPSLSGLPAETLEYLAAINVSLASLPSGEDCLTLDVIAPADATPDCKLPVVVWIYGGGFQEGATSM</sequence>
<dbReference type="STRING" id="930991.A0A0D0CI43"/>
<reference evidence="6" key="2">
    <citation type="submission" date="2015-01" db="EMBL/GenBank/DDBJ databases">
        <title>Evolutionary Origins and Diversification of the Mycorrhizal Mutualists.</title>
        <authorList>
            <consortium name="DOE Joint Genome Institute"/>
            <consortium name="Mycorrhizal Genomics Consortium"/>
            <person name="Kohler A."/>
            <person name="Kuo A."/>
            <person name="Nagy L.G."/>
            <person name="Floudas D."/>
            <person name="Copeland A."/>
            <person name="Barry K.W."/>
            <person name="Cichocki N."/>
            <person name="Veneault-Fourrey C."/>
            <person name="LaButti K."/>
            <person name="Lindquist E.A."/>
            <person name="Lipzen A."/>
            <person name="Lundell T."/>
            <person name="Morin E."/>
            <person name="Murat C."/>
            <person name="Riley R."/>
            <person name="Ohm R."/>
            <person name="Sun H."/>
            <person name="Tunlid A."/>
            <person name="Henrissat B."/>
            <person name="Grigoriev I.V."/>
            <person name="Hibbett D.S."/>
            <person name="Martin F."/>
        </authorList>
    </citation>
    <scope>NUCLEOTIDE SEQUENCE [LARGE SCALE GENOMIC DNA]</scope>
    <source>
        <strain evidence="6">Ve08.2h10</strain>
    </source>
</reference>